<evidence type="ECO:0000313" key="4">
    <source>
        <dbReference type="Proteomes" id="UP001165378"/>
    </source>
</evidence>
<comment type="caution">
    <text evidence="3">The sequence shown here is derived from an EMBL/GenBank/DDBJ whole genome shotgun (WGS) entry which is preliminary data.</text>
</comment>
<reference evidence="3" key="1">
    <citation type="submission" date="2022-01" db="EMBL/GenBank/DDBJ databases">
        <title>Genome-Based Taxonomic Classification of the Phylum Actinobacteria.</title>
        <authorList>
            <person name="Gao Y."/>
        </authorList>
    </citation>
    <scope>NUCLEOTIDE SEQUENCE</scope>
    <source>
        <strain evidence="3">KLBMP 8922</strain>
    </source>
</reference>
<name>A0AA41Q991_9ACTN</name>
<dbReference type="AlphaFoldDB" id="A0AA41Q991"/>
<feature type="transmembrane region" description="Helical" evidence="2">
    <location>
        <begin position="20"/>
        <end position="39"/>
    </location>
</feature>
<feature type="transmembrane region" description="Helical" evidence="2">
    <location>
        <begin position="157"/>
        <end position="175"/>
    </location>
</feature>
<evidence type="ECO:0000256" key="2">
    <source>
        <dbReference type="SAM" id="Phobius"/>
    </source>
</evidence>
<dbReference type="EMBL" id="JAKFHA010000067">
    <property type="protein sequence ID" value="MCF2533943.1"/>
    <property type="molecule type" value="Genomic_DNA"/>
</dbReference>
<sequence>MVTERYASGVSATLIAEGRLPLTLAFAAFLATFLITRLVTRMIRAGRGPFRNVSAGGTHIHHVVPGIILTMVGGFLAVAAGAHTVSRCIAAVLFGIGAGLVLDEFAMIVHLDDVYWSEQGRASVEVTVLAAAAVGLAITGFVPFDATGPDGTGPADYAFWAVWTLIIVGVSAITFAKGKFRLGVIGILVLPVSLTGAIRLARPNSPWARRFYRGKPRKQQRAAVRAQRHDARWAPLRRRFGDLVAGAPAEAPAPEPSTWRTRRPSHAGGAHRLRRTKAAPQGS</sequence>
<protein>
    <recommendedName>
        <fullName evidence="5">Integral membrane protein</fullName>
    </recommendedName>
</protein>
<evidence type="ECO:0000313" key="3">
    <source>
        <dbReference type="EMBL" id="MCF2533943.1"/>
    </source>
</evidence>
<evidence type="ECO:0000256" key="1">
    <source>
        <dbReference type="SAM" id="MobiDB-lite"/>
    </source>
</evidence>
<feature type="transmembrane region" description="Helical" evidence="2">
    <location>
        <begin position="182"/>
        <end position="201"/>
    </location>
</feature>
<dbReference type="RefSeq" id="WP_235058737.1">
    <property type="nucleotide sequence ID" value="NZ_JAKFHA010000067.1"/>
</dbReference>
<evidence type="ECO:0008006" key="5">
    <source>
        <dbReference type="Google" id="ProtNLM"/>
    </source>
</evidence>
<keyword evidence="4" id="KW-1185">Reference proteome</keyword>
<keyword evidence="2" id="KW-0472">Membrane</keyword>
<dbReference type="Proteomes" id="UP001165378">
    <property type="component" value="Unassembled WGS sequence"/>
</dbReference>
<keyword evidence="2" id="KW-0812">Transmembrane</keyword>
<feature type="transmembrane region" description="Helical" evidence="2">
    <location>
        <begin position="89"/>
        <end position="111"/>
    </location>
</feature>
<keyword evidence="2" id="KW-1133">Transmembrane helix</keyword>
<accession>A0AA41Q991</accession>
<feature type="compositionally biased region" description="Basic residues" evidence="1">
    <location>
        <begin position="260"/>
        <end position="277"/>
    </location>
</feature>
<proteinExistence type="predicted"/>
<feature type="region of interest" description="Disordered" evidence="1">
    <location>
        <begin position="245"/>
        <end position="283"/>
    </location>
</feature>
<feature type="transmembrane region" description="Helical" evidence="2">
    <location>
        <begin position="123"/>
        <end position="142"/>
    </location>
</feature>
<organism evidence="3 4">
    <name type="scientific">Yinghuangia soli</name>
    <dbReference type="NCBI Taxonomy" id="2908204"/>
    <lineage>
        <taxon>Bacteria</taxon>
        <taxon>Bacillati</taxon>
        <taxon>Actinomycetota</taxon>
        <taxon>Actinomycetes</taxon>
        <taxon>Kitasatosporales</taxon>
        <taxon>Streptomycetaceae</taxon>
        <taxon>Yinghuangia</taxon>
    </lineage>
</organism>
<gene>
    <name evidence="3" type="ORF">LZ495_42915</name>
</gene>
<feature type="transmembrane region" description="Helical" evidence="2">
    <location>
        <begin position="60"/>
        <end position="83"/>
    </location>
</feature>